<evidence type="ECO:0000259" key="2">
    <source>
        <dbReference type="SMART" id="SM00089"/>
    </source>
</evidence>
<dbReference type="Pfam" id="PF18911">
    <property type="entry name" value="PKD_4"/>
    <property type="match status" value="1"/>
</dbReference>
<dbReference type="InterPro" id="IPR022409">
    <property type="entry name" value="PKD/Chitinase_dom"/>
</dbReference>
<dbReference type="KEGG" id="kan:IMCC3317_10070"/>
<accession>A0A7L4ZGU2</accession>
<feature type="domain" description="PKD/Chitinase" evidence="2">
    <location>
        <begin position="45"/>
        <end position="125"/>
    </location>
</feature>
<protein>
    <submittedName>
        <fullName evidence="3">Microbial collagenase</fullName>
        <ecNumber evidence="3">3.4.24.3</ecNumber>
    </submittedName>
</protein>
<keyword evidence="4" id="KW-1185">Reference proteome</keyword>
<evidence type="ECO:0000313" key="4">
    <source>
        <dbReference type="Proteomes" id="UP000464657"/>
    </source>
</evidence>
<dbReference type="GO" id="GO:0004222">
    <property type="term" value="F:metalloendopeptidase activity"/>
    <property type="evidence" value="ECO:0007669"/>
    <property type="project" value="UniProtKB-EC"/>
</dbReference>
<dbReference type="RefSeq" id="WP_160128389.1">
    <property type="nucleotide sequence ID" value="NZ_CP019288.1"/>
</dbReference>
<dbReference type="EC" id="3.4.24.3" evidence="3"/>
<proteinExistence type="predicted"/>
<evidence type="ECO:0000313" key="3">
    <source>
        <dbReference type="EMBL" id="QHI35661.1"/>
    </source>
</evidence>
<dbReference type="Proteomes" id="UP000464657">
    <property type="component" value="Chromosome"/>
</dbReference>
<feature type="region of interest" description="Disordered" evidence="1">
    <location>
        <begin position="162"/>
        <end position="182"/>
    </location>
</feature>
<evidence type="ECO:0000256" key="1">
    <source>
        <dbReference type="SAM" id="MobiDB-lite"/>
    </source>
</evidence>
<reference evidence="3 4" key="1">
    <citation type="journal article" date="2013" name="Int. J. Syst. Evol. Microbiol.">
        <title>Kordia antarctica sp. nov., isolated from Antarctic seawater.</title>
        <authorList>
            <person name="Baek K."/>
            <person name="Choi A."/>
            <person name="Kang I."/>
            <person name="Lee K."/>
            <person name="Cho J.C."/>
        </authorList>
    </citation>
    <scope>NUCLEOTIDE SEQUENCE [LARGE SCALE GENOMIC DNA]</scope>
    <source>
        <strain evidence="3 4">IMCC3317</strain>
    </source>
</reference>
<dbReference type="OrthoDB" id="1491481at2"/>
<dbReference type="Gene3D" id="2.60.40.10">
    <property type="entry name" value="Immunoglobulins"/>
    <property type="match status" value="1"/>
</dbReference>
<dbReference type="InterPro" id="IPR035986">
    <property type="entry name" value="PKD_dom_sf"/>
</dbReference>
<dbReference type="SUPFAM" id="SSF49299">
    <property type="entry name" value="PKD domain"/>
    <property type="match status" value="1"/>
</dbReference>
<organism evidence="3 4">
    <name type="scientific">Kordia antarctica</name>
    <dbReference type="NCBI Taxonomy" id="1218801"/>
    <lineage>
        <taxon>Bacteria</taxon>
        <taxon>Pseudomonadati</taxon>
        <taxon>Bacteroidota</taxon>
        <taxon>Flavobacteriia</taxon>
        <taxon>Flavobacteriales</taxon>
        <taxon>Flavobacteriaceae</taxon>
        <taxon>Kordia</taxon>
    </lineage>
</organism>
<keyword evidence="3" id="KW-0378">Hydrolase</keyword>
<dbReference type="SMART" id="SM00089">
    <property type="entry name" value="PKD"/>
    <property type="match status" value="1"/>
</dbReference>
<dbReference type="InterPro" id="IPR013783">
    <property type="entry name" value="Ig-like_fold"/>
</dbReference>
<dbReference type="InterPro" id="IPR000601">
    <property type="entry name" value="PKD_dom"/>
</dbReference>
<dbReference type="AlphaFoldDB" id="A0A7L4ZGU2"/>
<sequence length="333" mass="35219">MKKQIKKIVGFTAALVLAFTFQSCDELDKYELPEAGSIADVTPPEADFSFTQGAGPGQEWRDYTFANLSSSATMYAWDYGDGNTSTEVDGANTYAGEGTFTVSLTASDALGVTSTFSQTIEIVEPAAPAVPDPILINADFDKLAKLGSSNLCSCSGWDNDDIGEQGESSSGNGGSDNVVKFDNNEPDHVYQEFAVTPNADYSISIVTSHKTIASSPGSYPGSMLEIRVLKGSGYIAGYTPTYYTAAPDFPNSGYGYTTVAQVETAANNLLIETIANPNDDDYFTKTYTFNAGANDSVALFIRGLGGDSTAGNYGYTSGDEEIRADSVTITAIN</sequence>
<gene>
    <name evidence="3" type="primary">colA</name>
    <name evidence="3" type="ORF">IMCC3317_10070</name>
</gene>
<dbReference type="CDD" id="cd00146">
    <property type="entry name" value="PKD"/>
    <property type="match status" value="1"/>
</dbReference>
<dbReference type="EMBL" id="CP019288">
    <property type="protein sequence ID" value="QHI35661.1"/>
    <property type="molecule type" value="Genomic_DNA"/>
</dbReference>
<name>A0A7L4ZGU2_9FLAO</name>